<keyword evidence="2" id="KW-0539">Nucleus</keyword>
<dbReference type="CDD" id="cd12148">
    <property type="entry name" value="fungal_TF_MHR"/>
    <property type="match status" value="1"/>
</dbReference>
<evidence type="ECO:0000313" key="7">
    <source>
        <dbReference type="Proteomes" id="UP001345691"/>
    </source>
</evidence>
<comment type="subcellular location">
    <subcellularLocation>
        <location evidence="1">Nucleus</location>
    </subcellularLocation>
</comment>
<evidence type="ECO:0000313" key="6">
    <source>
        <dbReference type="EMBL" id="KAK5068362.1"/>
    </source>
</evidence>
<keyword evidence="4" id="KW-1133">Transmembrane helix</keyword>
<organism evidence="6 7">
    <name type="scientific">Exophiala sideris</name>
    <dbReference type="NCBI Taxonomy" id="1016849"/>
    <lineage>
        <taxon>Eukaryota</taxon>
        <taxon>Fungi</taxon>
        <taxon>Dikarya</taxon>
        <taxon>Ascomycota</taxon>
        <taxon>Pezizomycotina</taxon>
        <taxon>Eurotiomycetes</taxon>
        <taxon>Chaetothyriomycetidae</taxon>
        <taxon>Chaetothyriales</taxon>
        <taxon>Herpotrichiellaceae</taxon>
        <taxon>Exophiala</taxon>
    </lineage>
</organism>
<reference evidence="6 7" key="1">
    <citation type="submission" date="2023-08" db="EMBL/GenBank/DDBJ databases">
        <title>Black Yeasts Isolated from many extreme environments.</title>
        <authorList>
            <person name="Coleine C."/>
            <person name="Stajich J.E."/>
            <person name="Selbmann L."/>
        </authorList>
    </citation>
    <scope>NUCLEOTIDE SEQUENCE [LARGE SCALE GENOMIC DNA]</scope>
    <source>
        <strain evidence="6 7">CCFEE 6328</strain>
    </source>
</reference>
<feature type="compositionally biased region" description="Acidic residues" evidence="3">
    <location>
        <begin position="70"/>
        <end position="80"/>
    </location>
</feature>
<feature type="domain" description="Xylanolytic transcriptional activator regulatory" evidence="5">
    <location>
        <begin position="190"/>
        <end position="412"/>
    </location>
</feature>
<comment type="caution">
    <text evidence="6">The sequence shown here is derived from an EMBL/GenBank/DDBJ whole genome shotgun (WGS) entry which is preliminary data.</text>
</comment>
<keyword evidence="4" id="KW-0812">Transmembrane</keyword>
<dbReference type="Proteomes" id="UP001345691">
    <property type="component" value="Unassembled WGS sequence"/>
</dbReference>
<dbReference type="PANTHER" id="PTHR31001">
    <property type="entry name" value="UNCHARACTERIZED TRANSCRIPTIONAL REGULATORY PROTEIN"/>
    <property type="match status" value="1"/>
</dbReference>
<keyword evidence="7" id="KW-1185">Reference proteome</keyword>
<evidence type="ECO:0000256" key="4">
    <source>
        <dbReference type="SAM" id="Phobius"/>
    </source>
</evidence>
<evidence type="ECO:0000256" key="3">
    <source>
        <dbReference type="SAM" id="MobiDB-lite"/>
    </source>
</evidence>
<dbReference type="PANTHER" id="PTHR31001:SF40">
    <property type="entry name" value="ZN(II)2CYS6 TRANSCRIPTION FACTOR (EUROFUNG)"/>
    <property type="match status" value="1"/>
</dbReference>
<evidence type="ECO:0000256" key="2">
    <source>
        <dbReference type="ARBA" id="ARBA00023242"/>
    </source>
</evidence>
<sequence>MPPGPFTFPRIRFLTEPTMKPSTDSVNDQNLAQRVEYLERLILSSAKAGTRVNEKDLTMDHDEQYSASPEDLDTEEDSDSEPTGNDSMSENEHGSTESFPISKAAFIGSLSSTEKDGEARGVQYQFDQTQWDTVLTNSIRQHQQQSSLLLDKPPSLELGVSFPFSSEPTSSLDSLLAALPPRRHRDYLVNQYFACFSPLLHVLHDPTFMADYVSFNRNPRAVKLSWLALLFTLLALAVTTLDEHDPLLQDLCLQADGGDGMKILAKKYRTGAMNALAADSFLVRHHLTTLQVLILLIYAINHSEGAAQSMALLGLSPTTAQCKIVNMYPGMTLNIAIAMGCHVDPEVLKITDRLEAEQRRRCWAGLVMLHMLQIVSFGNVDVLHLKDFQVELPADANDIDILPDRILTVSNSPTQMSYMLFKLRVHGLAVQISEKLFRGTGVTIATVMAIDSAIVAEQQKWDDRYLADGGSNLLPHHHQAHWNILHMYAHQLYLLLHRPFFHMQEDDPWPESRARCVTSGKALLDIHQLLCETRHFARYRWYVNGLGSFYAFHGAVIIFAALFGESSGATKFEYGAAFLACVTRFERLASQSHICAQALHVLQHLQ</sequence>
<dbReference type="InterPro" id="IPR050613">
    <property type="entry name" value="Sec_Metabolite_Reg"/>
</dbReference>
<name>A0ABR0JQX4_9EURO</name>
<dbReference type="EMBL" id="JAVRRF010000001">
    <property type="protein sequence ID" value="KAK5068362.1"/>
    <property type="molecule type" value="Genomic_DNA"/>
</dbReference>
<protein>
    <recommendedName>
        <fullName evidence="5">Xylanolytic transcriptional activator regulatory domain-containing protein</fullName>
    </recommendedName>
</protein>
<feature type="transmembrane region" description="Helical" evidence="4">
    <location>
        <begin position="541"/>
        <end position="563"/>
    </location>
</feature>
<evidence type="ECO:0000256" key="1">
    <source>
        <dbReference type="ARBA" id="ARBA00004123"/>
    </source>
</evidence>
<proteinExistence type="predicted"/>
<accession>A0ABR0JQX4</accession>
<dbReference type="InterPro" id="IPR007219">
    <property type="entry name" value="XnlR_reg_dom"/>
</dbReference>
<evidence type="ECO:0000259" key="5">
    <source>
        <dbReference type="Pfam" id="PF04082"/>
    </source>
</evidence>
<feature type="region of interest" description="Disordered" evidence="3">
    <location>
        <begin position="48"/>
        <end position="98"/>
    </location>
</feature>
<gene>
    <name evidence="6" type="ORF">LTR69_000480</name>
</gene>
<feature type="compositionally biased region" description="Basic and acidic residues" evidence="3">
    <location>
        <begin position="52"/>
        <end position="64"/>
    </location>
</feature>
<dbReference type="Pfam" id="PF04082">
    <property type="entry name" value="Fungal_trans"/>
    <property type="match status" value="1"/>
</dbReference>
<keyword evidence="4" id="KW-0472">Membrane</keyword>